<name>A0A0E4BPS1_9BRAD</name>
<evidence type="ECO:0000313" key="3">
    <source>
        <dbReference type="Proteomes" id="UP000063308"/>
    </source>
</evidence>
<evidence type="ECO:0000256" key="1">
    <source>
        <dbReference type="SAM" id="MobiDB-lite"/>
    </source>
</evidence>
<gene>
    <name evidence="2" type="ORF">NK6_4434</name>
</gene>
<evidence type="ECO:0000313" key="2">
    <source>
        <dbReference type="EMBL" id="BAR57602.1"/>
    </source>
</evidence>
<organism evidence="2 3">
    <name type="scientific">Bradyrhizobium diazoefficiens</name>
    <dbReference type="NCBI Taxonomy" id="1355477"/>
    <lineage>
        <taxon>Bacteria</taxon>
        <taxon>Pseudomonadati</taxon>
        <taxon>Pseudomonadota</taxon>
        <taxon>Alphaproteobacteria</taxon>
        <taxon>Hyphomicrobiales</taxon>
        <taxon>Nitrobacteraceae</taxon>
        <taxon>Bradyrhizobium</taxon>
    </lineage>
</organism>
<dbReference type="AlphaFoldDB" id="A0A0E4BPS1"/>
<protein>
    <submittedName>
        <fullName evidence="2">Uncharacterized protein</fullName>
    </submittedName>
</protein>
<sequence>MRLHYSHKTVNNAFLALGVFLGARLEGAMTFGPSMDKSNIQGLVRETPWNGFLELNRLAFSEALPRNSESRALAIAMRMIKKHYPHIGWVISFADGCQCGDGTIYRASGFVLTGIKVNKSLLRLPDGSVTHKMTQVTGKNRAAHFARTGGSWSGQGTPLDGYQMRYIYFLDPAARARLVPKEIEYSEIERRGAGMYRGIARGKQAMAEAPSEQRRRSTDPHAPS</sequence>
<dbReference type="Pfam" id="PF25680">
    <property type="entry name" value="Mom"/>
    <property type="match status" value="1"/>
</dbReference>
<accession>A0A0E4BPS1</accession>
<feature type="region of interest" description="Disordered" evidence="1">
    <location>
        <begin position="202"/>
        <end position="224"/>
    </location>
</feature>
<dbReference type="InterPro" id="IPR057895">
    <property type="entry name" value="Mom"/>
</dbReference>
<feature type="compositionally biased region" description="Basic and acidic residues" evidence="1">
    <location>
        <begin position="211"/>
        <end position="224"/>
    </location>
</feature>
<dbReference type="Proteomes" id="UP000063308">
    <property type="component" value="Chromosome"/>
</dbReference>
<dbReference type="EMBL" id="AP014685">
    <property type="protein sequence ID" value="BAR57602.1"/>
    <property type="molecule type" value="Genomic_DNA"/>
</dbReference>
<dbReference type="RefSeq" id="WP_304567001.1">
    <property type="nucleotide sequence ID" value="NZ_CP126038.1"/>
</dbReference>
<reference evidence="2 3" key="1">
    <citation type="submission" date="2014-11" db="EMBL/GenBank/DDBJ databases">
        <title>Symbiosis island explosion on the genome of extra-slow-growing strains of soybean bradyrhizobia with massive insertion sequences.</title>
        <authorList>
            <person name="Iida T."/>
            <person name="Minamisawa K."/>
        </authorList>
    </citation>
    <scope>NUCLEOTIDE SEQUENCE [LARGE SCALE GENOMIC DNA]</scope>
    <source>
        <strain evidence="2 3">NK6</strain>
    </source>
</reference>
<proteinExistence type="predicted"/>